<dbReference type="GO" id="GO:0046983">
    <property type="term" value="F:protein dimerization activity"/>
    <property type="evidence" value="ECO:0007669"/>
    <property type="project" value="InterPro"/>
</dbReference>
<dbReference type="GO" id="GO:0043565">
    <property type="term" value="F:sequence-specific DNA binding"/>
    <property type="evidence" value="ECO:0007669"/>
    <property type="project" value="TreeGrafter"/>
</dbReference>
<dbReference type="InterPro" id="IPR036638">
    <property type="entry name" value="HLH_DNA-bd_sf"/>
</dbReference>
<evidence type="ECO:0000259" key="7">
    <source>
        <dbReference type="PROSITE" id="PS50888"/>
    </source>
</evidence>
<feature type="domain" description="BHLH" evidence="7">
    <location>
        <begin position="177"/>
        <end position="226"/>
    </location>
</feature>
<name>A0A8J6DEW6_9ROSI</name>
<protein>
    <recommendedName>
        <fullName evidence="7">BHLH domain-containing protein</fullName>
    </recommendedName>
</protein>
<dbReference type="AlphaFoldDB" id="A0A8J6DEW6"/>
<evidence type="ECO:0000256" key="4">
    <source>
        <dbReference type="ARBA" id="ARBA00023163"/>
    </source>
</evidence>
<dbReference type="Pfam" id="PF00010">
    <property type="entry name" value="HLH"/>
    <property type="match status" value="1"/>
</dbReference>
<dbReference type="SMART" id="SM00353">
    <property type="entry name" value="HLH"/>
    <property type="match status" value="1"/>
</dbReference>
<evidence type="ECO:0000256" key="5">
    <source>
        <dbReference type="ARBA" id="ARBA00023242"/>
    </source>
</evidence>
<dbReference type="PANTHER" id="PTHR31945">
    <property type="entry name" value="TRANSCRIPTION FACTOR SCREAM2-RELATED"/>
    <property type="match status" value="1"/>
</dbReference>
<evidence type="ECO:0000256" key="1">
    <source>
        <dbReference type="ARBA" id="ARBA00004123"/>
    </source>
</evidence>
<evidence type="ECO:0000313" key="9">
    <source>
        <dbReference type="Proteomes" id="UP000701853"/>
    </source>
</evidence>
<evidence type="ECO:0000256" key="3">
    <source>
        <dbReference type="ARBA" id="ARBA00023125"/>
    </source>
</evidence>
<dbReference type="EMBL" id="JAHUZN010000001">
    <property type="protein sequence ID" value="KAG8503198.1"/>
    <property type="molecule type" value="Genomic_DNA"/>
</dbReference>
<dbReference type="GO" id="GO:0003700">
    <property type="term" value="F:DNA-binding transcription factor activity"/>
    <property type="evidence" value="ECO:0007669"/>
    <property type="project" value="TreeGrafter"/>
</dbReference>
<dbReference type="InterPro" id="IPR051358">
    <property type="entry name" value="TF_AMS/ICE1/BHLH6-like"/>
</dbReference>
<keyword evidence="9" id="KW-1185">Reference proteome</keyword>
<dbReference type="Proteomes" id="UP000701853">
    <property type="component" value="Chromosome 1"/>
</dbReference>
<organism evidence="8 9">
    <name type="scientific">Gossypium anomalum</name>
    <dbReference type="NCBI Taxonomy" id="47600"/>
    <lineage>
        <taxon>Eukaryota</taxon>
        <taxon>Viridiplantae</taxon>
        <taxon>Streptophyta</taxon>
        <taxon>Embryophyta</taxon>
        <taxon>Tracheophyta</taxon>
        <taxon>Spermatophyta</taxon>
        <taxon>Magnoliopsida</taxon>
        <taxon>eudicotyledons</taxon>
        <taxon>Gunneridae</taxon>
        <taxon>Pentapetalae</taxon>
        <taxon>rosids</taxon>
        <taxon>malvids</taxon>
        <taxon>Malvales</taxon>
        <taxon>Malvaceae</taxon>
        <taxon>Malvoideae</taxon>
        <taxon>Gossypium</taxon>
    </lineage>
</organism>
<keyword evidence="2" id="KW-0805">Transcription regulation</keyword>
<evidence type="ECO:0000256" key="2">
    <source>
        <dbReference type="ARBA" id="ARBA00023015"/>
    </source>
</evidence>
<proteinExistence type="predicted"/>
<feature type="region of interest" description="Disordered" evidence="6">
    <location>
        <begin position="160"/>
        <end position="188"/>
    </location>
</feature>
<feature type="compositionally biased region" description="Basic and acidic residues" evidence="6">
    <location>
        <begin position="170"/>
        <end position="179"/>
    </location>
</feature>
<gene>
    <name evidence="8" type="ORF">CXB51_001208</name>
</gene>
<dbReference type="GO" id="GO:0005634">
    <property type="term" value="C:nucleus"/>
    <property type="evidence" value="ECO:0007669"/>
    <property type="project" value="UniProtKB-SubCell"/>
</dbReference>
<sequence length="346" mass="40025">MRKADSRPVRANYMNICSILFSHFNNNGETFILSRHRLIIAFPTRSKEMEINEEGLFQELLGVRGEKWDTNPTEMSEIFSNGTWNFDDHKPSSTFLPLPFHQDYTYNFNPIYCPFVDEFSSQSNTFDTPSFPLKQQHDDQESRFLVHQLHKLDVKATCKTEPVQSPHPDNPAKKLERQPSKNLMAERRRRKRLNDRLLMLRSIVPKISKMDRTSILGDTIDYTKELLERIKSLQQEVEAGSNMDHIFKGEKPNEMIVRNTPKFEVERRNGDTRIEICCRGDPGLLLSTVSTMEASGLEIQQCVISCFNDFAMHASCSEDLEQTTLMRCEDIKKALFRNAGYGGRCV</sequence>
<keyword evidence="3" id="KW-0238">DNA-binding</keyword>
<dbReference type="CDD" id="cd04873">
    <property type="entry name" value="ACT_UUR-ACR-like"/>
    <property type="match status" value="1"/>
</dbReference>
<dbReference type="Pfam" id="PF22754">
    <property type="entry name" value="bHLH-TF_ACT-like_plant"/>
    <property type="match status" value="1"/>
</dbReference>
<dbReference type="InterPro" id="IPR054502">
    <property type="entry name" value="bHLH-TF_ACT-like_plant"/>
</dbReference>
<dbReference type="PROSITE" id="PS50888">
    <property type="entry name" value="BHLH"/>
    <property type="match status" value="1"/>
</dbReference>
<dbReference type="OrthoDB" id="752464at2759"/>
<evidence type="ECO:0000313" key="8">
    <source>
        <dbReference type="EMBL" id="KAG8503198.1"/>
    </source>
</evidence>
<dbReference type="Gene3D" id="4.10.280.10">
    <property type="entry name" value="Helix-loop-helix DNA-binding domain"/>
    <property type="match status" value="1"/>
</dbReference>
<comment type="caution">
    <text evidence="8">The sequence shown here is derived from an EMBL/GenBank/DDBJ whole genome shotgun (WGS) entry which is preliminary data.</text>
</comment>
<accession>A0A8J6DEW6</accession>
<evidence type="ECO:0000256" key="6">
    <source>
        <dbReference type="SAM" id="MobiDB-lite"/>
    </source>
</evidence>
<comment type="subcellular location">
    <subcellularLocation>
        <location evidence="1">Nucleus</location>
    </subcellularLocation>
</comment>
<keyword evidence="5" id="KW-0539">Nucleus</keyword>
<reference evidence="8 9" key="1">
    <citation type="journal article" date="2021" name="bioRxiv">
        <title>The Gossypium anomalum genome as a resource for cotton improvement and evolutionary analysis of hybrid incompatibility.</title>
        <authorList>
            <person name="Grover C.E."/>
            <person name="Yuan D."/>
            <person name="Arick M.A."/>
            <person name="Miller E.R."/>
            <person name="Hu G."/>
            <person name="Peterson D.G."/>
            <person name="Wendel J.F."/>
            <person name="Udall J.A."/>
        </authorList>
    </citation>
    <scope>NUCLEOTIDE SEQUENCE [LARGE SCALE GENOMIC DNA]</scope>
    <source>
        <strain evidence="8">JFW-Udall</strain>
        <tissue evidence="8">Leaf</tissue>
    </source>
</reference>
<dbReference type="SUPFAM" id="SSF47459">
    <property type="entry name" value="HLH, helix-loop-helix DNA-binding domain"/>
    <property type="match status" value="1"/>
</dbReference>
<dbReference type="InterPro" id="IPR011598">
    <property type="entry name" value="bHLH_dom"/>
</dbReference>
<dbReference type="PANTHER" id="PTHR31945:SF133">
    <property type="entry name" value="BHLH DOMAIN-CONTAINING PROTEIN"/>
    <property type="match status" value="1"/>
</dbReference>
<keyword evidence="4" id="KW-0804">Transcription</keyword>